<proteinExistence type="predicted"/>
<dbReference type="InterPro" id="IPR045078">
    <property type="entry name" value="TST/MPST-like"/>
</dbReference>
<dbReference type="RefSeq" id="XP_014665791.1">
    <property type="nucleotide sequence ID" value="XM_014810305.1"/>
</dbReference>
<evidence type="ECO:0000256" key="1">
    <source>
        <dbReference type="ARBA" id="ARBA00022679"/>
    </source>
</evidence>
<dbReference type="PROSITE" id="PS50206">
    <property type="entry name" value="RHODANESE_3"/>
    <property type="match status" value="2"/>
</dbReference>
<name>A0ABM1E0S0_PRICU</name>
<keyword evidence="5" id="KW-1185">Reference proteome</keyword>
<dbReference type="PANTHER" id="PTHR11364:SF27">
    <property type="entry name" value="SULFURTRANSFERASE"/>
    <property type="match status" value="1"/>
</dbReference>
<sequence>MVLWCSARYASKGRAAVGVLLKQTFDSTRGSTTRPATQKLYFSLTRIQSSYYSSSTEPAKTLLSVNELKSLLESDKKIRLLECGPNLSIKELYDEAHIGGSTFFNVGACSELKNELCLKYMLPDPALFSDYVEQLGVSNDSHVVVCERHDKGFFYAPRVWWMFRVFGHDQVSILSGGLGKWLAAGNALTRATTHVQRGNFRAEYRPELVRSYNDIEKLVIDGSLSKSVQLVDARSQGRFEGWEQVPGEAVGAGHVPGSISLHYAAFMDPFTKTMRSEDDLEKILKFKGVDLNKPIVATCGQGITACFISLAAFLLGKKDVPVYDGSWNEWFVRAKKEHIQELE</sequence>
<dbReference type="SMART" id="SM00450">
    <property type="entry name" value="RHOD"/>
    <property type="match status" value="2"/>
</dbReference>
<dbReference type="Proteomes" id="UP000695022">
    <property type="component" value="Unplaced"/>
</dbReference>
<keyword evidence="1 3" id="KW-0808">Transferase</keyword>
<keyword evidence="2" id="KW-0677">Repeat</keyword>
<organism evidence="5 6">
    <name type="scientific">Priapulus caudatus</name>
    <name type="common">Priapulid worm</name>
    <dbReference type="NCBI Taxonomy" id="37621"/>
    <lineage>
        <taxon>Eukaryota</taxon>
        <taxon>Metazoa</taxon>
        <taxon>Ecdysozoa</taxon>
        <taxon>Scalidophora</taxon>
        <taxon>Priapulida</taxon>
        <taxon>Priapulimorpha</taxon>
        <taxon>Priapulimorphida</taxon>
        <taxon>Priapulidae</taxon>
        <taxon>Priapulus</taxon>
    </lineage>
</organism>
<dbReference type="CDD" id="cd01449">
    <property type="entry name" value="TST_Repeat_2"/>
    <property type="match status" value="1"/>
</dbReference>
<dbReference type="InterPro" id="IPR036873">
    <property type="entry name" value="Rhodanese-like_dom_sf"/>
</dbReference>
<evidence type="ECO:0000256" key="2">
    <source>
        <dbReference type="ARBA" id="ARBA00022737"/>
    </source>
</evidence>
<reference evidence="6" key="1">
    <citation type="submission" date="2025-08" db="UniProtKB">
        <authorList>
            <consortium name="RefSeq"/>
        </authorList>
    </citation>
    <scope>IDENTIFICATION</scope>
</reference>
<dbReference type="InterPro" id="IPR001307">
    <property type="entry name" value="Thiosulphate_STrfase_CS"/>
</dbReference>
<dbReference type="SUPFAM" id="SSF52821">
    <property type="entry name" value="Rhodanese/Cell cycle control phosphatase"/>
    <property type="match status" value="2"/>
</dbReference>
<dbReference type="Gene3D" id="3.40.250.10">
    <property type="entry name" value="Rhodanese-like domain"/>
    <property type="match status" value="2"/>
</dbReference>
<feature type="domain" description="Rhodanese" evidence="4">
    <location>
        <begin position="91"/>
        <end position="190"/>
    </location>
</feature>
<feature type="domain" description="Rhodanese" evidence="4">
    <location>
        <begin position="224"/>
        <end position="332"/>
    </location>
</feature>
<evidence type="ECO:0000313" key="5">
    <source>
        <dbReference type="Proteomes" id="UP000695022"/>
    </source>
</evidence>
<dbReference type="CDD" id="cd01448">
    <property type="entry name" value="TST_Repeat_1"/>
    <property type="match status" value="1"/>
</dbReference>
<dbReference type="PROSITE" id="PS00683">
    <property type="entry name" value="RHODANESE_2"/>
    <property type="match status" value="1"/>
</dbReference>
<evidence type="ECO:0000256" key="3">
    <source>
        <dbReference type="RuleBase" id="RU000507"/>
    </source>
</evidence>
<accession>A0ABM1E0S0</accession>
<evidence type="ECO:0000313" key="6">
    <source>
        <dbReference type="RefSeq" id="XP_014665791.1"/>
    </source>
</evidence>
<evidence type="ECO:0000259" key="4">
    <source>
        <dbReference type="PROSITE" id="PS50206"/>
    </source>
</evidence>
<gene>
    <name evidence="6" type="primary">LOC106807838</name>
</gene>
<dbReference type="GeneID" id="106807838"/>
<dbReference type="PANTHER" id="PTHR11364">
    <property type="entry name" value="THIOSULFATE SULFERTANSFERASE"/>
    <property type="match status" value="1"/>
</dbReference>
<dbReference type="Pfam" id="PF00581">
    <property type="entry name" value="Rhodanese"/>
    <property type="match status" value="2"/>
</dbReference>
<protein>
    <recommendedName>
        <fullName evidence="3">Sulfurtransferase</fullName>
    </recommendedName>
</protein>
<dbReference type="InterPro" id="IPR001763">
    <property type="entry name" value="Rhodanese-like_dom"/>
</dbReference>